<feature type="region of interest" description="Disordered" evidence="1">
    <location>
        <begin position="1829"/>
        <end position="1877"/>
    </location>
</feature>
<feature type="compositionally biased region" description="Polar residues" evidence="1">
    <location>
        <begin position="1443"/>
        <end position="1453"/>
    </location>
</feature>
<reference evidence="2" key="1">
    <citation type="journal article" date="2015" name="PLoS ONE">
        <title>Comprehensive Evaluation of Toxoplasma gondii VEG and Neospora caninum LIV Genomes with Tachyzoite Stage Transcriptome and Proteome Defines Novel Transcript Features.</title>
        <authorList>
            <person name="Ramaprasad A."/>
            <person name="Mourier T."/>
            <person name="Naeem R."/>
            <person name="Malas T.B."/>
            <person name="Moussa E."/>
            <person name="Panigrahi A."/>
            <person name="Vermont S.J."/>
            <person name="Otto T.D."/>
            <person name="Wastling J."/>
            <person name="Pain A."/>
        </authorList>
    </citation>
    <scope>NUCLEOTIDE SEQUENCE</scope>
    <source>
        <strain evidence="2">Liverpool</strain>
    </source>
</reference>
<evidence type="ECO:0000256" key="1">
    <source>
        <dbReference type="SAM" id="MobiDB-lite"/>
    </source>
</evidence>
<feature type="region of interest" description="Disordered" evidence="1">
    <location>
        <begin position="551"/>
        <end position="594"/>
    </location>
</feature>
<feature type="region of interest" description="Disordered" evidence="1">
    <location>
        <begin position="1"/>
        <end position="151"/>
    </location>
</feature>
<feature type="region of interest" description="Disordered" evidence="1">
    <location>
        <begin position="1805"/>
        <end position="1824"/>
    </location>
</feature>
<feature type="compositionally biased region" description="Low complexity" evidence="1">
    <location>
        <begin position="29"/>
        <end position="47"/>
    </location>
</feature>
<feature type="compositionally biased region" description="Pro residues" evidence="1">
    <location>
        <begin position="2047"/>
        <end position="2056"/>
    </location>
</feature>
<feature type="compositionally biased region" description="Low complexity" evidence="1">
    <location>
        <begin position="2081"/>
        <end position="2109"/>
    </location>
</feature>
<feature type="compositionally biased region" description="Basic and acidic residues" evidence="1">
    <location>
        <begin position="1645"/>
        <end position="1660"/>
    </location>
</feature>
<feature type="compositionally biased region" description="Basic and acidic residues" evidence="1">
    <location>
        <begin position="1026"/>
        <end position="1041"/>
    </location>
</feature>
<feature type="compositionally biased region" description="Polar residues" evidence="1">
    <location>
        <begin position="181"/>
        <end position="192"/>
    </location>
</feature>
<feature type="compositionally biased region" description="Low complexity" evidence="1">
    <location>
        <begin position="1943"/>
        <end position="1980"/>
    </location>
</feature>
<feature type="compositionally biased region" description="Basic and acidic residues" evidence="1">
    <location>
        <begin position="1133"/>
        <end position="1153"/>
    </location>
</feature>
<protein>
    <submittedName>
        <fullName evidence="2">AP2 domain transcription factor AP2VIII-1</fullName>
    </submittedName>
</protein>
<gene>
    <name evidence="2" type="ORF">BN1204_030300</name>
</gene>
<feature type="region of interest" description="Disordered" evidence="1">
    <location>
        <begin position="179"/>
        <end position="255"/>
    </location>
</feature>
<feature type="compositionally biased region" description="Basic and acidic residues" evidence="1">
    <location>
        <begin position="996"/>
        <end position="1019"/>
    </location>
</feature>
<feature type="compositionally biased region" description="Polar residues" evidence="1">
    <location>
        <begin position="1932"/>
        <end position="1942"/>
    </location>
</feature>
<feature type="compositionally biased region" description="Polar residues" evidence="1">
    <location>
        <begin position="1359"/>
        <end position="1378"/>
    </location>
</feature>
<feature type="region of interest" description="Disordered" evidence="1">
    <location>
        <begin position="1233"/>
        <end position="1329"/>
    </location>
</feature>
<feature type="region of interest" description="Disordered" evidence="1">
    <location>
        <begin position="1771"/>
        <end position="1791"/>
    </location>
</feature>
<feature type="compositionally biased region" description="Basic and acidic residues" evidence="1">
    <location>
        <begin position="1463"/>
        <end position="1481"/>
    </location>
</feature>
<feature type="compositionally biased region" description="Polar residues" evidence="1">
    <location>
        <begin position="98"/>
        <end position="108"/>
    </location>
</feature>
<feature type="region of interest" description="Disordered" evidence="1">
    <location>
        <begin position="1443"/>
        <end position="1492"/>
    </location>
</feature>
<organism evidence="2">
    <name type="scientific">Neospora caninum (strain Liverpool)</name>
    <dbReference type="NCBI Taxonomy" id="572307"/>
    <lineage>
        <taxon>Eukaryota</taxon>
        <taxon>Sar</taxon>
        <taxon>Alveolata</taxon>
        <taxon>Apicomplexa</taxon>
        <taxon>Conoidasida</taxon>
        <taxon>Coccidia</taxon>
        <taxon>Eucoccidiorida</taxon>
        <taxon>Eimeriorina</taxon>
        <taxon>Sarcocystidae</taxon>
        <taxon>Neospora</taxon>
    </lineage>
</organism>
<dbReference type="EMBL" id="LN714483">
    <property type="protein sequence ID" value="CEL67232.1"/>
    <property type="molecule type" value="Genomic_DNA"/>
</dbReference>
<feature type="region of interest" description="Disordered" evidence="1">
    <location>
        <begin position="1898"/>
        <end position="2140"/>
    </location>
</feature>
<feature type="compositionally biased region" description="Low complexity" evidence="1">
    <location>
        <begin position="2023"/>
        <end position="2046"/>
    </location>
</feature>
<proteinExistence type="predicted"/>
<feature type="region of interest" description="Disordered" evidence="1">
    <location>
        <begin position="932"/>
        <end position="957"/>
    </location>
</feature>
<feature type="compositionally biased region" description="Basic and acidic residues" evidence="1">
    <location>
        <begin position="564"/>
        <end position="589"/>
    </location>
</feature>
<feature type="compositionally biased region" description="Basic and acidic residues" evidence="1">
    <location>
        <begin position="343"/>
        <end position="365"/>
    </location>
</feature>
<feature type="region of interest" description="Disordered" evidence="1">
    <location>
        <begin position="989"/>
        <end position="1171"/>
    </location>
</feature>
<feature type="compositionally biased region" description="Low complexity" evidence="1">
    <location>
        <begin position="1233"/>
        <end position="1245"/>
    </location>
</feature>
<feature type="compositionally biased region" description="Basic and acidic residues" evidence="1">
    <location>
        <begin position="1858"/>
        <end position="1875"/>
    </location>
</feature>
<feature type="compositionally biased region" description="Pro residues" evidence="1">
    <location>
        <begin position="1246"/>
        <end position="1256"/>
    </location>
</feature>
<evidence type="ECO:0000313" key="2">
    <source>
        <dbReference type="EMBL" id="CEL67232.1"/>
    </source>
</evidence>
<feature type="region of interest" description="Disordered" evidence="1">
    <location>
        <begin position="1614"/>
        <end position="1671"/>
    </location>
</feature>
<feature type="region of interest" description="Disordered" evidence="1">
    <location>
        <begin position="1355"/>
        <end position="1399"/>
    </location>
</feature>
<feature type="compositionally biased region" description="Low complexity" evidence="1">
    <location>
        <begin position="109"/>
        <end position="137"/>
    </location>
</feature>
<sequence length="2140" mass="221412">MAPDEAERWGLATPSRPPARRPRLPPGAPTLLSESPLSSTSLSASPDLTRRPARCSLVSPASAPEASCKPRSRGKAEDGASAKQSRLAAGEWKPRASGTASPNASRLISSAASPSTRSRSSLSPPSVSRSLSPFLPSAARGLQTSERPAGEPALAAGAAALRRHFAELVRGLFSQLAKAGSGSTLPCGNSGSPEAGPTPSAGEPRMQRKPRKEGSRTAGGDRTCSGESSGDQADANPQVAVACAERSSRKDNEDFPALATAWRDLCRDPAMVGSRGRCSEAPVSPDGTLSVLSSGDRDSPGAWSLRRTAAHFVGEGDVRAQGESTNDGERESSSQVAQPGRQRQRERAARKDEAEKTGEGVERRQSSAALPLATASVCGALSGPAAVLDAGVADEESAFHVENILENTERREELAEYANIFAPLFGADPQDLSSHGRSVLHCVALELQILRRTKEGHAQSELAPAGVRTLQTPGEAHVSPCQTPKALHALTRVTASPEQTCCSSSCSSLSSLSSPASPVFREGASAALAGALCAEEGGSAEGENENVALKGASRAALQDGPRATQREQEREERDGGAGTEERGERKRGSNDATRSAVKEILDIPTGAVFGKVAPDGVSDDVLFHFSCRRSQSDDLSALFLRGDCALPGLDHASPRSLFSLSSQPSPACVSSPGSPVMAAPAPYTVRLGTQFALCLDPTERELDTGTPEDLESPSFIWQSTEESEYDGSTFQAPPPELPVLDGEGREHTERVAGENTGPDFFCLALCAAARRASQCPAASHDTAGPFLAFPAHDAVADVARWAEDRRDLARAGDEKVEPCRGRAAFFAPRSASPSRSAAPRCLLPSLAPFGETAHVFSLGELFPLGDGHHWTRASDDFTPSASRVSACEGERTSGAPPVDLPLLAASRGPLAVSDISSAAPLSLAVCRSSIGRPGASAIDDDGERTKGEDRSGSWLSPRSVAVLRQSLPPDTDGPESLLASLRQRIGGWGFDLTAGKGEKGRGSEREAKRSEGSAKRGEEAGNATVHTREAELKGEDLRTGKEGGGTPLTAGNESPNCVPKINPGASSGATSSTTPDEQARNASNPPHSPTSSASVSSPPFYSDAVATSSSAASIFGPPSSLSLATSPGVGGQEGDRTETSDPRAGDSVEDPRNRCFSPASARGSGSHLASHVTLDGSTEAWRRASELSAPLRDRAVAVKTATHENAKERTRIYASDSGARFVASLNLGVEQCSTTSGISSRDSSTPPIPHRPPSSGPPSQARAGSSGEGWSASPLAPDRVSFSVSPNDAPRRQASRPAVAGDVGSPLMSGARTPQVERESTGTMLHVNSGVHTPVEQEERSGCLSSVHSCVCTPGRGSEGSTTATQLSSPSVQTQSEQGSERGDTAQVNSGAFPPGFSEMGERQTNMPMPQMYRAVHTPGQNQYCGGEDAFLNSGVCTPSVGETNGEQHSLKGQTKKRRSKVRVHEKTERLNAGAKWEEARTTGSVSSGGPATAHPVVTIGLVGRPGGAHNLVTPISSETALTTGDFSATRVVRLSNKAMELPYVHGVRFEAEAFAWTAKIGSESRRFLVKKHGFQKSRLCAIEKIQQWRATLSPEALERELEEERQVVASLPADPCLATEAAPPPPEEVSSQRSGASISLEEGEGVRADLEGRSEEGSRKQRRTKSVGTPSAALYNAQASSALSVSPLAQPDVSRLDAPATSSAFSLSPDAQCMYTGRAGTSPELTHAQDGMAKGCVAMAPPGATRASPSGLSASAFGFRPVQQPAYSSQVSPHLQPTQQNTFRSPSFSCVSSTPPAAGLAAVDRSLPSATSQPAHASPASLPSLPPALYMQSPVQAPSPFPGFSVSPPRPAPGRAQDPRDGREEKGESDRMRLLAEYQSRVSLPAISSAFLPPCASTSSPIFPPSDPGGRVLGAPEPAKPQGSYPVPSESAHTTLSPNICPSSASSSSSAAPFSPFSVGGGLSAMPSAQSASGAAGRRACGDERRGGPSSDSAAGRGLGAGDGKEQKGPGECPSSLVQNVLSSLHPPSLPPQSSSLPRQSSSLPPQSPSLPPQSPSLGYVASPAVSASLVPPGTSASGAAYPFLLSPASPSSASSSASVPPSQFPAFGGSSDHEGHSGNAPTPSWARAQMLPQPGASW</sequence>
<accession>A0A0F7UFT9</accession>
<feature type="region of interest" description="Disordered" evidence="1">
    <location>
        <begin position="270"/>
        <end position="367"/>
    </location>
</feature>
<name>A0A0F7UFT9_NEOCL</name>
<feature type="compositionally biased region" description="Low complexity" evidence="1">
    <location>
        <begin position="1089"/>
        <end position="1113"/>
    </location>
</feature>
<feature type="compositionally biased region" description="Low complexity" evidence="1">
    <location>
        <begin position="1064"/>
        <end position="1074"/>
    </location>
</feature>